<proteinExistence type="predicted"/>
<evidence type="ECO:0008006" key="4">
    <source>
        <dbReference type="Google" id="ProtNLM"/>
    </source>
</evidence>
<keyword evidence="3" id="KW-1185">Reference proteome</keyword>
<gene>
    <name evidence="2" type="ORF">DdX_20702</name>
</gene>
<protein>
    <recommendedName>
        <fullName evidence="4">C2H2-type domain-containing protein</fullName>
    </recommendedName>
</protein>
<evidence type="ECO:0000313" key="2">
    <source>
        <dbReference type="EMBL" id="KAI1693374.1"/>
    </source>
</evidence>
<reference evidence="2" key="1">
    <citation type="submission" date="2022-01" db="EMBL/GenBank/DDBJ databases">
        <title>Genome Sequence Resource for Two Populations of Ditylenchus destructor, the Migratory Endoparasitic Phytonematode.</title>
        <authorList>
            <person name="Zhang H."/>
            <person name="Lin R."/>
            <person name="Xie B."/>
        </authorList>
    </citation>
    <scope>NUCLEOTIDE SEQUENCE</scope>
    <source>
        <strain evidence="2">BazhouSP</strain>
    </source>
</reference>
<dbReference type="Proteomes" id="UP001201812">
    <property type="component" value="Unassembled WGS sequence"/>
</dbReference>
<feature type="compositionally biased region" description="Polar residues" evidence="1">
    <location>
        <begin position="236"/>
        <end position="247"/>
    </location>
</feature>
<feature type="region of interest" description="Disordered" evidence="1">
    <location>
        <begin position="218"/>
        <end position="247"/>
    </location>
</feature>
<evidence type="ECO:0000256" key="1">
    <source>
        <dbReference type="SAM" id="MobiDB-lite"/>
    </source>
</evidence>
<feature type="compositionally biased region" description="Polar residues" evidence="1">
    <location>
        <begin position="138"/>
        <end position="147"/>
    </location>
</feature>
<dbReference type="EMBL" id="JAKKPZ010000638">
    <property type="protein sequence ID" value="KAI1693374.1"/>
    <property type="molecule type" value="Genomic_DNA"/>
</dbReference>
<feature type="compositionally biased region" description="Polar residues" evidence="1">
    <location>
        <begin position="182"/>
        <end position="197"/>
    </location>
</feature>
<evidence type="ECO:0000313" key="3">
    <source>
        <dbReference type="Proteomes" id="UP001201812"/>
    </source>
</evidence>
<feature type="region of interest" description="Disordered" evidence="1">
    <location>
        <begin position="99"/>
        <end position="206"/>
    </location>
</feature>
<accession>A0AAD4MGQ9</accession>
<name>A0AAD4MGQ9_9BILA</name>
<feature type="compositionally biased region" description="Polar residues" evidence="1">
    <location>
        <begin position="106"/>
        <end position="130"/>
    </location>
</feature>
<feature type="compositionally biased region" description="Polar residues" evidence="1">
    <location>
        <begin position="155"/>
        <end position="164"/>
    </location>
</feature>
<dbReference type="AlphaFoldDB" id="A0AAD4MGQ9"/>
<sequence length="261" mass="29507">MNLECHVCTGNKIATSFHSLDDIQAHLFRNHHDGSSDMFQFVCQNCEFKFATEYRLLRHEQTCGREFRSEEDMEKIRYKLQMYELLEATIKYNMTKHQISGARPANPSNILTSETREGSQIQCETESSGTKRIKSDTLESLENTVTNSRRKNNEKNGPSVVSNESAERLGSLRTVKAEAQDRNCSNTSATNTQSNVKTEPEDVDTSEVEVLGTVEIRKRKASSKSAEHISHRSGGIAQQNVQSTGEISNLRLMEEAKKKRV</sequence>
<organism evidence="2 3">
    <name type="scientific">Ditylenchus destructor</name>
    <dbReference type="NCBI Taxonomy" id="166010"/>
    <lineage>
        <taxon>Eukaryota</taxon>
        <taxon>Metazoa</taxon>
        <taxon>Ecdysozoa</taxon>
        <taxon>Nematoda</taxon>
        <taxon>Chromadorea</taxon>
        <taxon>Rhabditida</taxon>
        <taxon>Tylenchina</taxon>
        <taxon>Tylenchomorpha</taxon>
        <taxon>Sphaerularioidea</taxon>
        <taxon>Anguinidae</taxon>
        <taxon>Anguininae</taxon>
        <taxon>Ditylenchus</taxon>
    </lineage>
</organism>
<comment type="caution">
    <text evidence="2">The sequence shown here is derived from an EMBL/GenBank/DDBJ whole genome shotgun (WGS) entry which is preliminary data.</text>
</comment>